<keyword evidence="3" id="KW-0349">Heme</keyword>
<dbReference type="GeneID" id="66937467"/>
<keyword evidence="7" id="KW-0503">Monooxygenase</keyword>
<accession>A0A9P3C559</accession>
<dbReference type="GO" id="GO:0020037">
    <property type="term" value="F:heme binding"/>
    <property type="evidence" value="ECO:0007669"/>
    <property type="project" value="InterPro"/>
</dbReference>
<gene>
    <name evidence="8" type="ORF">Aspvir_009485</name>
</gene>
<keyword evidence="4" id="KW-0479">Metal-binding</keyword>
<keyword evidence="5" id="KW-0560">Oxidoreductase</keyword>
<dbReference type="Gene3D" id="1.10.630.10">
    <property type="entry name" value="Cytochrome P450"/>
    <property type="match status" value="1"/>
</dbReference>
<evidence type="ECO:0000256" key="6">
    <source>
        <dbReference type="ARBA" id="ARBA00023004"/>
    </source>
</evidence>
<dbReference type="PANTHER" id="PTHR24305">
    <property type="entry name" value="CYTOCHROME P450"/>
    <property type="match status" value="1"/>
</dbReference>
<comment type="caution">
    <text evidence="8">The sequence shown here is derived from an EMBL/GenBank/DDBJ whole genome shotgun (WGS) entry which is preliminary data.</text>
</comment>
<comment type="similarity">
    <text evidence="2">Belongs to the cytochrome P450 family.</text>
</comment>
<evidence type="ECO:0000256" key="5">
    <source>
        <dbReference type="ARBA" id="ARBA00023002"/>
    </source>
</evidence>
<dbReference type="GO" id="GO:0005506">
    <property type="term" value="F:iron ion binding"/>
    <property type="evidence" value="ECO:0007669"/>
    <property type="project" value="InterPro"/>
</dbReference>
<sequence>MQPTTATDVYFALDGQGAVTAIKINEGEIIERKVLSETQLSPSWVNALHEMRASMETNPIEPCGISFPQQHGSRALRLDRTRFAASDREHEPVAPYMQGLLQPCLDSTLPLEAGVRTANSGVESPFDIPGLSDTWDDVDLFNLSCVPVLVENAPIDHVSRDSNIRDPRTDGGCESRPMGLKRAQKLHRMLHALENLPIVSREDHNRLIEALYNGPQLLTCSQDVSMVQFAAVLGRHSSVSAAVGTIYGLLSWKIFGLEEDRLIKEERMSPYIASKQMNQKMTSALRRRGKSNDWASDGRRAAKAVFGALEGVGIQEQSFALILLADDFGTWPVAAAMAVLFIGKCLLSIYWHPLSRFPGPKLALIGPFCEFYYDVIKDGTFLWEIEKMHQKYGPIVRINTRELHIRDSEFYSQIYAGNSRRIDKDAPTVQAFSVPTSVAATVDHYHHRARRGYLNQYFSKRSVGDLEPIIQERVDRLCGRFECALQTHRR</sequence>
<evidence type="ECO:0000256" key="2">
    <source>
        <dbReference type="ARBA" id="ARBA00010617"/>
    </source>
</evidence>
<protein>
    <submittedName>
        <fullName evidence="8">Uncharacterized protein</fullName>
    </submittedName>
</protein>
<comment type="cofactor">
    <cofactor evidence="1">
        <name>heme</name>
        <dbReference type="ChEBI" id="CHEBI:30413"/>
    </cofactor>
</comment>
<name>A0A9P3C559_ASPVI</name>
<organism evidence="8 9">
    <name type="scientific">Aspergillus viridinutans</name>
    <dbReference type="NCBI Taxonomy" id="75553"/>
    <lineage>
        <taxon>Eukaryota</taxon>
        <taxon>Fungi</taxon>
        <taxon>Dikarya</taxon>
        <taxon>Ascomycota</taxon>
        <taxon>Pezizomycotina</taxon>
        <taxon>Eurotiomycetes</taxon>
        <taxon>Eurotiomycetidae</taxon>
        <taxon>Eurotiales</taxon>
        <taxon>Aspergillaceae</taxon>
        <taxon>Aspergillus</taxon>
        <taxon>Aspergillus subgen. Fumigati</taxon>
    </lineage>
</organism>
<evidence type="ECO:0000256" key="3">
    <source>
        <dbReference type="ARBA" id="ARBA00022617"/>
    </source>
</evidence>
<evidence type="ECO:0000256" key="7">
    <source>
        <dbReference type="ARBA" id="ARBA00023033"/>
    </source>
</evidence>
<evidence type="ECO:0000256" key="1">
    <source>
        <dbReference type="ARBA" id="ARBA00001971"/>
    </source>
</evidence>
<evidence type="ECO:0000256" key="4">
    <source>
        <dbReference type="ARBA" id="ARBA00022723"/>
    </source>
</evidence>
<dbReference type="InterPro" id="IPR036396">
    <property type="entry name" value="Cyt_P450_sf"/>
</dbReference>
<dbReference type="AlphaFoldDB" id="A0A9P3C559"/>
<dbReference type="InterPro" id="IPR050121">
    <property type="entry name" value="Cytochrome_P450_monoxygenase"/>
</dbReference>
<dbReference type="GO" id="GO:0004497">
    <property type="term" value="F:monooxygenase activity"/>
    <property type="evidence" value="ECO:0007669"/>
    <property type="project" value="UniProtKB-KW"/>
</dbReference>
<dbReference type="Proteomes" id="UP000710440">
    <property type="component" value="Unassembled WGS sequence"/>
</dbReference>
<keyword evidence="9" id="KW-1185">Reference proteome</keyword>
<evidence type="ECO:0000313" key="9">
    <source>
        <dbReference type="Proteomes" id="UP000710440"/>
    </source>
</evidence>
<keyword evidence="6" id="KW-0408">Iron</keyword>
<evidence type="ECO:0000313" key="8">
    <source>
        <dbReference type="EMBL" id="GIK05376.1"/>
    </source>
</evidence>
<dbReference type="RefSeq" id="XP_043128562.1">
    <property type="nucleotide sequence ID" value="XM_043272627.1"/>
</dbReference>
<dbReference type="SUPFAM" id="SSF48264">
    <property type="entry name" value="Cytochrome P450"/>
    <property type="match status" value="1"/>
</dbReference>
<reference evidence="8 9" key="1">
    <citation type="submission" date="2021-02" db="EMBL/GenBank/DDBJ databases">
        <title>Pan-genome distribution and transcriptional activeness of fungal secondary metabolism genes in Aspergillus section Fumigati.</title>
        <authorList>
            <person name="Takahashi H."/>
            <person name="Umemura M."/>
            <person name="Ninomiya A."/>
            <person name="Kusuya Y."/>
            <person name="Urayama S."/>
            <person name="Shimizu M."/>
            <person name="Watanabe A."/>
            <person name="Kamei K."/>
            <person name="Yaguchi T."/>
            <person name="Hagiwara D."/>
        </authorList>
    </citation>
    <scope>NUCLEOTIDE SEQUENCE [LARGE SCALE GENOMIC DNA]</scope>
    <source>
        <strain evidence="8 9">IFM 47045</strain>
    </source>
</reference>
<proteinExistence type="inferred from homology"/>
<dbReference type="GO" id="GO:0016705">
    <property type="term" value="F:oxidoreductase activity, acting on paired donors, with incorporation or reduction of molecular oxygen"/>
    <property type="evidence" value="ECO:0007669"/>
    <property type="project" value="InterPro"/>
</dbReference>
<dbReference type="EMBL" id="BOPL01000008">
    <property type="protein sequence ID" value="GIK05376.1"/>
    <property type="molecule type" value="Genomic_DNA"/>
</dbReference>
<dbReference type="PANTHER" id="PTHR24305:SF157">
    <property type="entry name" value="N-ACETYLTRYPTOPHAN 6-HYDROXYLASE IVOC-RELATED"/>
    <property type="match status" value="1"/>
</dbReference>
<dbReference type="OrthoDB" id="4455117at2759"/>